<dbReference type="InterPro" id="IPR001173">
    <property type="entry name" value="Glyco_trans_2-like"/>
</dbReference>
<name>V9VL94_9RHOB</name>
<dbReference type="GO" id="GO:0016740">
    <property type="term" value="F:transferase activity"/>
    <property type="evidence" value="ECO:0007669"/>
    <property type="project" value="UniProtKB-KW"/>
</dbReference>
<dbReference type="AlphaFoldDB" id="V9VL94"/>
<dbReference type="PANTHER" id="PTHR43179">
    <property type="entry name" value="RHAMNOSYLTRANSFERASE WBBL"/>
    <property type="match status" value="1"/>
</dbReference>
<dbReference type="EMBL" id="CP006773">
    <property type="protein sequence ID" value="AHC99310.1"/>
    <property type="molecule type" value="Genomic_DNA"/>
</dbReference>
<protein>
    <submittedName>
        <fullName evidence="2">Glycosyl transferase</fullName>
    </submittedName>
</protein>
<dbReference type="InterPro" id="IPR029044">
    <property type="entry name" value="Nucleotide-diphossugar_trans"/>
</dbReference>
<keyword evidence="2" id="KW-0808">Transferase</keyword>
<dbReference type="OrthoDB" id="9771846at2"/>
<dbReference type="CDD" id="cd04186">
    <property type="entry name" value="GT_2_like_c"/>
    <property type="match status" value="1"/>
</dbReference>
<dbReference type="SUPFAM" id="SSF53448">
    <property type="entry name" value="Nucleotide-diphospho-sugar transferases"/>
    <property type="match status" value="1"/>
</dbReference>
<feature type="domain" description="Glycosyltransferase 2-like" evidence="1">
    <location>
        <begin position="10"/>
        <end position="169"/>
    </location>
</feature>
<reference evidence="2 3" key="1">
    <citation type="submission" date="2013-09" db="EMBL/GenBank/DDBJ databases">
        <authorList>
            <consortium name="DOE Joint Genome Institute"/>
            <person name="Klenk H.-P."/>
            <person name="Huntemann M."/>
            <person name="Han J."/>
            <person name="Chen A."/>
            <person name="Kyrpides N."/>
            <person name="Mavromatis K."/>
            <person name="Markowitz V."/>
            <person name="Palaniappan K."/>
            <person name="Ivanova N."/>
            <person name="Schaumberg A."/>
            <person name="Pati A."/>
            <person name="Liolios K."/>
            <person name="Nordberg H.P."/>
            <person name="Cantor M.N."/>
            <person name="Hua S.X."/>
            <person name="Woyke T."/>
        </authorList>
    </citation>
    <scope>NUCLEOTIDE SEQUENCE [LARGE SCALE GENOMIC DNA]</scope>
    <source>
        <strain evidence="2 3">DSM 14336</strain>
    </source>
</reference>
<proteinExistence type="predicted"/>
<dbReference type="PANTHER" id="PTHR43179:SF7">
    <property type="entry name" value="RHAMNOSYLTRANSFERASE WBBL"/>
    <property type="match status" value="1"/>
</dbReference>
<dbReference type="STRING" id="999552.METH_00075"/>
<dbReference type="KEGG" id="lmd:METH_00075"/>
<dbReference type="Gene3D" id="3.90.550.10">
    <property type="entry name" value="Spore Coat Polysaccharide Biosynthesis Protein SpsA, Chain A"/>
    <property type="match status" value="1"/>
</dbReference>
<dbReference type="Proteomes" id="UP000018780">
    <property type="component" value="Chromosome"/>
</dbReference>
<gene>
    <name evidence="2" type="ORF">METH_00075</name>
</gene>
<evidence type="ECO:0000313" key="2">
    <source>
        <dbReference type="EMBL" id="AHC99310.1"/>
    </source>
</evidence>
<dbReference type="HOGENOM" id="CLU_023845_0_2_5"/>
<dbReference type="Pfam" id="PF00535">
    <property type="entry name" value="Glycos_transf_2"/>
    <property type="match status" value="1"/>
</dbReference>
<accession>V9VL94</accession>
<sequence>MEQSLPPRVTIITVTYNSSAVVESLLRSIPSPVPCILVDNASQDAEDTRALAAAYGALFIENPKNTGFGPACNQGAAQADTEFLFFVNPDAELFEDTLVHLLAAADAHPKASAFNTRIVKGDGSLFFKRRSKLIPKSLWLDRDAAKQDGEVPVLSGGALLVRKSAFEHVGGFDPKIFLFHEDDDLSLRLKAECGPLRYVYGAQVRHLLGHSTERSAKTAALKAWYMGQSRVYGARKHGLPFGFLRALGEASLQLISPLNLVSARKRSKNWYYFRAILSSAGQKTADRPPPWQQD</sequence>
<dbReference type="PATRIC" id="fig|999552.6.peg.17"/>
<keyword evidence="3" id="KW-1185">Reference proteome</keyword>
<evidence type="ECO:0000259" key="1">
    <source>
        <dbReference type="Pfam" id="PF00535"/>
    </source>
</evidence>
<organism evidence="2 3">
    <name type="scientific">Leisingera methylohalidivorans DSM 14336</name>
    <dbReference type="NCBI Taxonomy" id="999552"/>
    <lineage>
        <taxon>Bacteria</taxon>
        <taxon>Pseudomonadati</taxon>
        <taxon>Pseudomonadota</taxon>
        <taxon>Alphaproteobacteria</taxon>
        <taxon>Rhodobacterales</taxon>
        <taxon>Roseobacteraceae</taxon>
        <taxon>Leisingera</taxon>
    </lineage>
</organism>
<evidence type="ECO:0000313" key="3">
    <source>
        <dbReference type="Proteomes" id="UP000018780"/>
    </source>
</evidence>